<dbReference type="Proteomes" id="UP000628710">
    <property type="component" value="Unassembled WGS sequence"/>
</dbReference>
<keyword evidence="2" id="KW-0732">Signal</keyword>
<name>A0A934N0Z8_9GAMM</name>
<feature type="transmembrane region" description="Helical" evidence="1">
    <location>
        <begin position="123"/>
        <end position="143"/>
    </location>
</feature>
<evidence type="ECO:0000256" key="2">
    <source>
        <dbReference type="SAM" id="SignalP"/>
    </source>
</evidence>
<feature type="signal peptide" evidence="2">
    <location>
        <begin position="1"/>
        <end position="26"/>
    </location>
</feature>
<protein>
    <recommendedName>
        <fullName evidence="5">DUF3592 domain-containing protein</fullName>
    </recommendedName>
</protein>
<evidence type="ECO:0000313" key="3">
    <source>
        <dbReference type="EMBL" id="MBJ7536168.1"/>
    </source>
</evidence>
<comment type="caution">
    <text evidence="3">The sequence shown here is derived from an EMBL/GenBank/DDBJ whole genome shotgun (WGS) entry which is preliminary data.</text>
</comment>
<dbReference type="AlphaFoldDB" id="A0A934N0Z8"/>
<reference evidence="3" key="1">
    <citation type="submission" date="2020-12" db="EMBL/GenBank/DDBJ databases">
        <title>Marinomonas arctica sp. nov., a psychrotolerant bacterium isolated from the Arctic.</title>
        <authorList>
            <person name="Zhang Y."/>
        </authorList>
    </citation>
    <scope>NUCLEOTIDE SEQUENCE</scope>
    <source>
        <strain evidence="3">C1424</strain>
    </source>
</reference>
<evidence type="ECO:0008006" key="5">
    <source>
        <dbReference type="Google" id="ProtNLM"/>
    </source>
</evidence>
<organism evidence="3 4">
    <name type="scientific">Marinomonas transparens</name>
    <dbReference type="NCBI Taxonomy" id="2795388"/>
    <lineage>
        <taxon>Bacteria</taxon>
        <taxon>Pseudomonadati</taxon>
        <taxon>Pseudomonadota</taxon>
        <taxon>Gammaproteobacteria</taxon>
        <taxon>Oceanospirillales</taxon>
        <taxon>Oceanospirillaceae</taxon>
        <taxon>Marinomonas</taxon>
    </lineage>
</organism>
<keyword evidence="1" id="KW-0472">Membrane</keyword>
<evidence type="ECO:0000256" key="1">
    <source>
        <dbReference type="SAM" id="Phobius"/>
    </source>
</evidence>
<dbReference type="EMBL" id="JAEMNX010000001">
    <property type="protein sequence ID" value="MBJ7536168.1"/>
    <property type="molecule type" value="Genomic_DNA"/>
</dbReference>
<dbReference type="RefSeq" id="WP_199466244.1">
    <property type="nucleotide sequence ID" value="NZ_JAEMNX010000001.1"/>
</dbReference>
<accession>A0A934N0Z8</accession>
<sequence>MFNQKTTRSYWLKKQYKLCLSFSVFACLFAAYTFDDALSYAMIEASFNKSDAQIFHIEKNPYSPDKLNISYSFMSTNNSMVNGSFVKRYINNPPKLGDKLTIVYSGLSNIYNDRYEKHIGKSYSFYFFLFSFFITLLTTFLFFRTAKEIQNLKKENE</sequence>
<gene>
    <name evidence="3" type="ORF">I8J31_00595</name>
</gene>
<evidence type="ECO:0000313" key="4">
    <source>
        <dbReference type="Proteomes" id="UP000628710"/>
    </source>
</evidence>
<proteinExistence type="predicted"/>
<keyword evidence="4" id="KW-1185">Reference proteome</keyword>
<feature type="chain" id="PRO_5037680786" description="DUF3592 domain-containing protein" evidence="2">
    <location>
        <begin position="27"/>
        <end position="157"/>
    </location>
</feature>
<keyword evidence="1" id="KW-1133">Transmembrane helix</keyword>
<keyword evidence="1" id="KW-0812">Transmembrane</keyword>